<dbReference type="SUPFAM" id="SSF117281">
    <property type="entry name" value="Kelch motif"/>
    <property type="match status" value="2"/>
</dbReference>
<keyword evidence="3" id="KW-1185">Reference proteome</keyword>
<dbReference type="RefSeq" id="XP_005097207.1">
    <property type="nucleotide sequence ID" value="XM_005097150.3"/>
</dbReference>
<dbReference type="PANTHER" id="PTHR46428">
    <property type="entry name" value="KELCH DOMAIN-CONTAINING PROTEIN 10"/>
    <property type="match status" value="1"/>
</dbReference>
<keyword evidence="2" id="KW-0677">Repeat</keyword>
<sequence length="449" mass="50434">MIDDADCGLRQKDSQLKRMIVKTIHPATHAKDAGRDAAEYEPECQCCPVGRSGHRIVATDNYIYSLGGFNPALSAVIGGFHPDQEAHGERGHPCLFKELWKFNLSTYKWQLIDDFYSVPPTIASHTIAVLGRWLFLFGGTAIPFGETPTSSLYRYDLLANPQAPLHGHGNEHGGQFGEQNELVGTPSTARSRWRLIPVEGEIPDERYGHTMTLRYPNVYIVGGTSGYIYNVDVYHLDLSAPVGKWTKLSSDGDPRQPVGRYRHETAFDGEKLFVFGGGTDRDAFSLNNVHTFNVSTCDWATLKSFPDPQHGYPKPRKCHSCCQYQSDVFMVGGVSGTSHTYGATSFDDIWKFSMTTANWTKFSVTLPLPLYFHSAEIVPRKGLMYIFGGVTKMRETVVRTKRIVCMRVAVPELLELAWDVICENLRDRWDDIDLNELGIPQSLHSRIFN</sequence>
<proteinExistence type="predicted"/>
<evidence type="ECO:0000313" key="4">
    <source>
        <dbReference type="RefSeq" id="XP_005097207.1"/>
    </source>
</evidence>
<evidence type="ECO:0000256" key="2">
    <source>
        <dbReference type="ARBA" id="ARBA00022737"/>
    </source>
</evidence>
<dbReference type="GeneID" id="101859009"/>
<dbReference type="PANTHER" id="PTHR46428:SF1">
    <property type="entry name" value="KELCH DOMAIN-CONTAINING PROTEIN 10"/>
    <property type="match status" value="1"/>
</dbReference>
<gene>
    <name evidence="4" type="primary">LOC101859009</name>
</gene>
<keyword evidence="1" id="KW-0880">Kelch repeat</keyword>
<name>A0ABM0JMK3_APLCA</name>
<protein>
    <submittedName>
        <fullName evidence="4">Kelch domain-containing protein 10</fullName>
    </submittedName>
</protein>
<evidence type="ECO:0000313" key="3">
    <source>
        <dbReference type="Proteomes" id="UP000694888"/>
    </source>
</evidence>
<dbReference type="Proteomes" id="UP000694888">
    <property type="component" value="Unplaced"/>
</dbReference>
<dbReference type="InterPro" id="IPR015915">
    <property type="entry name" value="Kelch-typ_b-propeller"/>
</dbReference>
<evidence type="ECO:0000256" key="1">
    <source>
        <dbReference type="ARBA" id="ARBA00022441"/>
    </source>
</evidence>
<dbReference type="Pfam" id="PF24681">
    <property type="entry name" value="Kelch_KLHDC2_KLHL20_DRC7"/>
    <property type="match status" value="1"/>
</dbReference>
<dbReference type="InterPro" id="IPR052125">
    <property type="entry name" value="KLHDC10"/>
</dbReference>
<accession>A0ABM0JMK3</accession>
<reference evidence="4" key="1">
    <citation type="submission" date="2025-08" db="UniProtKB">
        <authorList>
            <consortium name="RefSeq"/>
        </authorList>
    </citation>
    <scope>IDENTIFICATION</scope>
</reference>
<dbReference type="Gene3D" id="2.120.10.80">
    <property type="entry name" value="Kelch-type beta propeller"/>
    <property type="match status" value="2"/>
</dbReference>
<organism evidence="3 4">
    <name type="scientific">Aplysia californica</name>
    <name type="common">California sea hare</name>
    <dbReference type="NCBI Taxonomy" id="6500"/>
    <lineage>
        <taxon>Eukaryota</taxon>
        <taxon>Metazoa</taxon>
        <taxon>Spiralia</taxon>
        <taxon>Lophotrochozoa</taxon>
        <taxon>Mollusca</taxon>
        <taxon>Gastropoda</taxon>
        <taxon>Heterobranchia</taxon>
        <taxon>Euthyneura</taxon>
        <taxon>Tectipleura</taxon>
        <taxon>Aplysiida</taxon>
        <taxon>Aplysioidea</taxon>
        <taxon>Aplysiidae</taxon>
        <taxon>Aplysia</taxon>
    </lineage>
</organism>